<feature type="chain" id="PRO_5023130218" evidence="3">
    <location>
        <begin position="23"/>
        <end position="332"/>
    </location>
</feature>
<dbReference type="Gene3D" id="3.10.50.40">
    <property type="match status" value="1"/>
</dbReference>
<dbReference type="InterPro" id="IPR023058">
    <property type="entry name" value="PPIase_PpiC_CS"/>
</dbReference>
<name>A0A511T8V8_MYXFU</name>
<dbReference type="PROSITE" id="PS51257">
    <property type="entry name" value="PROKAR_LIPOPROTEIN"/>
    <property type="match status" value="1"/>
</dbReference>
<dbReference type="SUPFAM" id="SSF109998">
    <property type="entry name" value="Triger factor/SurA peptide-binding domain-like"/>
    <property type="match status" value="1"/>
</dbReference>
<organism evidence="5 8">
    <name type="scientific">Myxococcus fulvus</name>
    <dbReference type="NCBI Taxonomy" id="33"/>
    <lineage>
        <taxon>Bacteria</taxon>
        <taxon>Pseudomonadati</taxon>
        <taxon>Myxococcota</taxon>
        <taxon>Myxococcia</taxon>
        <taxon>Myxococcales</taxon>
        <taxon>Cystobacterineae</taxon>
        <taxon>Myxococcaceae</taxon>
        <taxon>Myxococcus</taxon>
    </lineage>
</organism>
<evidence type="ECO:0000256" key="2">
    <source>
        <dbReference type="SAM" id="MobiDB-lite"/>
    </source>
</evidence>
<feature type="domain" description="PpiC" evidence="4">
    <location>
        <begin position="148"/>
        <end position="260"/>
    </location>
</feature>
<dbReference type="RefSeq" id="WP_074952053.1">
    <property type="nucleotide sequence ID" value="NZ_BJXR01000039.1"/>
</dbReference>
<dbReference type="Proteomes" id="UP000321514">
    <property type="component" value="Unassembled WGS sequence"/>
</dbReference>
<evidence type="ECO:0000313" key="5">
    <source>
        <dbReference type="EMBL" id="GEN10589.1"/>
    </source>
</evidence>
<reference evidence="6 7" key="1">
    <citation type="submission" date="2016-10" db="EMBL/GenBank/DDBJ databases">
        <authorList>
            <person name="Varghese N."/>
            <person name="Submissions S."/>
        </authorList>
    </citation>
    <scope>NUCLEOTIDE SEQUENCE [LARGE SCALE GENOMIC DNA]</scope>
    <source>
        <strain evidence="6 7">DSM 16525</strain>
    </source>
</reference>
<comment type="caution">
    <text evidence="5">The sequence shown here is derived from an EMBL/GenBank/DDBJ whole genome shotgun (WGS) entry which is preliminary data.</text>
</comment>
<evidence type="ECO:0000259" key="4">
    <source>
        <dbReference type="PROSITE" id="PS50198"/>
    </source>
</evidence>
<evidence type="ECO:0000256" key="1">
    <source>
        <dbReference type="PROSITE-ProRule" id="PRU00278"/>
    </source>
</evidence>
<dbReference type="EMBL" id="BJXR01000039">
    <property type="protein sequence ID" value="GEN10589.1"/>
    <property type="molecule type" value="Genomic_DNA"/>
</dbReference>
<evidence type="ECO:0000313" key="8">
    <source>
        <dbReference type="Proteomes" id="UP000321514"/>
    </source>
</evidence>
<reference evidence="5 8" key="2">
    <citation type="submission" date="2019-07" db="EMBL/GenBank/DDBJ databases">
        <title>Whole genome shotgun sequence of Myxococcus fulvus NBRC 100333.</title>
        <authorList>
            <person name="Hosoyama A."/>
            <person name="Uohara A."/>
            <person name="Ohji S."/>
            <person name="Ichikawa N."/>
        </authorList>
    </citation>
    <scope>NUCLEOTIDE SEQUENCE [LARGE SCALE GENOMIC DNA]</scope>
    <source>
        <strain evidence="5 8">NBRC 100333</strain>
    </source>
</reference>
<dbReference type="PROSITE" id="PS01096">
    <property type="entry name" value="PPIC_PPIASE_1"/>
    <property type="match status" value="1"/>
</dbReference>
<gene>
    <name evidence="5" type="ORF">MFU01_56260</name>
    <name evidence="6" type="ORF">SAMN05443572_103240</name>
</gene>
<keyword evidence="3" id="KW-0732">Signal</keyword>
<dbReference type="Gene3D" id="1.10.8.1040">
    <property type="match status" value="1"/>
</dbReference>
<dbReference type="SUPFAM" id="SSF54534">
    <property type="entry name" value="FKBP-like"/>
    <property type="match status" value="1"/>
</dbReference>
<accession>A0A511T8V8</accession>
<feature type="signal peptide" evidence="3">
    <location>
        <begin position="1"/>
        <end position="22"/>
    </location>
</feature>
<dbReference type="PANTHER" id="PTHR47245">
    <property type="entry name" value="PEPTIDYLPROLYL ISOMERASE"/>
    <property type="match status" value="1"/>
</dbReference>
<dbReference type="Proteomes" id="UP000183760">
    <property type="component" value="Unassembled WGS sequence"/>
</dbReference>
<dbReference type="GO" id="GO:0003755">
    <property type="term" value="F:peptidyl-prolyl cis-trans isomerase activity"/>
    <property type="evidence" value="ECO:0007669"/>
    <property type="project" value="UniProtKB-KW"/>
</dbReference>
<dbReference type="AlphaFoldDB" id="A0A511T8V8"/>
<protein>
    <submittedName>
        <fullName evidence="6">Peptidyl-prolyl cis-trans isomerase C</fullName>
    </submittedName>
    <submittedName>
        <fullName evidence="5">Peptidylprolyl isomerase</fullName>
    </submittedName>
</protein>
<dbReference type="InterPro" id="IPR046357">
    <property type="entry name" value="PPIase_dom_sf"/>
</dbReference>
<evidence type="ECO:0000256" key="3">
    <source>
        <dbReference type="SAM" id="SignalP"/>
    </source>
</evidence>
<keyword evidence="1" id="KW-0697">Rotamase</keyword>
<dbReference type="Pfam" id="PF13145">
    <property type="entry name" value="Rotamase_2"/>
    <property type="match status" value="1"/>
</dbReference>
<dbReference type="STRING" id="1334629.MFUL124B02_24025"/>
<evidence type="ECO:0000313" key="7">
    <source>
        <dbReference type="Proteomes" id="UP000183760"/>
    </source>
</evidence>
<dbReference type="InterPro" id="IPR050245">
    <property type="entry name" value="PrsA_foldase"/>
</dbReference>
<feature type="compositionally biased region" description="Polar residues" evidence="2">
    <location>
        <begin position="199"/>
        <end position="210"/>
    </location>
</feature>
<dbReference type="EMBL" id="FOIB01000003">
    <property type="protein sequence ID" value="SET79228.1"/>
    <property type="molecule type" value="Genomic_DNA"/>
</dbReference>
<sequence length="332" mass="36319">MHTRSIRTRVLSAALAVLALSACEGGGGAGPAKQAPQDSSPVVAVINDRNLTANEVKAKLDEQPLFVRNRYATLEKKKEFVDNLVRFELLVQEARRQGLEDDPEIKATVEKVMVQKLLRKQQEAAAGKLDEPELRKYFEEHQSEFVRPERVRVSHIFLEAPQADAGKRAQARTAATKLLADLKGKEAGPTKSAFELAASEQSQDPVSKSSGGDLGFRSREELTQSWGTALAEAAFGLKTPADIGQVVETEKGFHLVKLQSRQVGMDLSFEQARPRIEARLLGERRSKAMEGFIDGLRTKAKIEVKDAALEQVKIEGADTKAAEPAMAPTAQP</sequence>
<feature type="region of interest" description="Disordered" evidence="2">
    <location>
        <begin position="196"/>
        <end position="215"/>
    </location>
</feature>
<keyword evidence="7" id="KW-1185">Reference proteome</keyword>
<proteinExistence type="predicted"/>
<evidence type="ECO:0000313" key="6">
    <source>
        <dbReference type="EMBL" id="SET79228.1"/>
    </source>
</evidence>
<dbReference type="PANTHER" id="PTHR47245:SF2">
    <property type="entry name" value="PEPTIDYL-PROLYL CIS-TRANS ISOMERASE HP_0175-RELATED"/>
    <property type="match status" value="1"/>
</dbReference>
<keyword evidence="1 5" id="KW-0413">Isomerase</keyword>
<dbReference type="InterPro" id="IPR000297">
    <property type="entry name" value="PPIase_PpiC"/>
</dbReference>
<dbReference type="InterPro" id="IPR027304">
    <property type="entry name" value="Trigger_fact/SurA_dom_sf"/>
</dbReference>
<dbReference type="PROSITE" id="PS50198">
    <property type="entry name" value="PPIC_PPIASE_2"/>
    <property type="match status" value="1"/>
</dbReference>